<evidence type="ECO:0000256" key="1">
    <source>
        <dbReference type="SAM" id="Phobius"/>
    </source>
</evidence>
<reference evidence="2 3" key="1">
    <citation type="journal article" date="2020" name="Nature">
        <title>Six reference-quality genomes reveal evolution of bat adaptations.</title>
        <authorList>
            <person name="Jebb D."/>
            <person name="Huang Z."/>
            <person name="Pippel M."/>
            <person name="Hughes G.M."/>
            <person name="Lavrichenko K."/>
            <person name="Devanna P."/>
            <person name="Winkler S."/>
            <person name="Jermiin L.S."/>
            <person name="Skirmuntt E.C."/>
            <person name="Katzourakis A."/>
            <person name="Burkitt-Gray L."/>
            <person name="Ray D.A."/>
            <person name="Sullivan K.A.M."/>
            <person name="Roscito J.G."/>
            <person name="Kirilenko B.M."/>
            <person name="Davalos L.M."/>
            <person name="Corthals A.P."/>
            <person name="Power M.L."/>
            <person name="Jones G."/>
            <person name="Ransome R.D."/>
            <person name="Dechmann D.K.N."/>
            <person name="Locatelli A.G."/>
            <person name="Puechmaille S.J."/>
            <person name="Fedrigo O."/>
            <person name="Jarvis E.D."/>
            <person name="Hiller M."/>
            <person name="Vernes S.C."/>
            <person name="Myers E.W."/>
            <person name="Teeling E.C."/>
        </authorList>
    </citation>
    <scope>NUCLEOTIDE SEQUENCE [LARGE SCALE GENOMIC DNA]</scope>
    <source>
        <strain evidence="2">Bat1K_MPI-CBG_1</strain>
    </source>
</reference>
<organism evidence="2 3">
    <name type="scientific">Phyllostomus discolor</name>
    <name type="common">pale spear-nosed bat</name>
    <dbReference type="NCBI Taxonomy" id="89673"/>
    <lineage>
        <taxon>Eukaryota</taxon>
        <taxon>Metazoa</taxon>
        <taxon>Chordata</taxon>
        <taxon>Craniata</taxon>
        <taxon>Vertebrata</taxon>
        <taxon>Euteleostomi</taxon>
        <taxon>Mammalia</taxon>
        <taxon>Eutheria</taxon>
        <taxon>Laurasiatheria</taxon>
        <taxon>Chiroptera</taxon>
        <taxon>Yangochiroptera</taxon>
        <taxon>Phyllostomidae</taxon>
        <taxon>Phyllostominae</taxon>
        <taxon>Phyllostomus</taxon>
    </lineage>
</organism>
<comment type="caution">
    <text evidence="2">The sequence shown here is derived from an EMBL/GenBank/DDBJ whole genome shotgun (WGS) entry which is preliminary data.</text>
</comment>
<keyword evidence="1" id="KW-1133">Transmembrane helix</keyword>
<dbReference type="Proteomes" id="UP000664940">
    <property type="component" value="Unassembled WGS sequence"/>
</dbReference>
<feature type="transmembrane region" description="Helical" evidence="1">
    <location>
        <begin position="100"/>
        <end position="118"/>
    </location>
</feature>
<dbReference type="AlphaFoldDB" id="A0A834A3F8"/>
<evidence type="ECO:0000313" key="2">
    <source>
        <dbReference type="EMBL" id="KAF6104078.1"/>
    </source>
</evidence>
<proteinExistence type="predicted"/>
<name>A0A834A3F8_9CHIR</name>
<protein>
    <submittedName>
        <fullName evidence="2">Uncharacterized protein</fullName>
    </submittedName>
</protein>
<evidence type="ECO:0000313" key="3">
    <source>
        <dbReference type="Proteomes" id="UP000664940"/>
    </source>
</evidence>
<keyword evidence="1" id="KW-0472">Membrane</keyword>
<dbReference type="EMBL" id="JABVXQ010000006">
    <property type="protein sequence ID" value="KAF6104078.1"/>
    <property type="molecule type" value="Genomic_DNA"/>
</dbReference>
<sequence>MNKDLRWLVFKSQTGKLCPNDGHVLLGVCEAIDDAGAPGAYQAKGTLGLCNQAPEDEHLLFRRMLAECQDATECWRLPGEDLFLMHDPDLQKHQAGQPNLGLFCSVLPCIFFLLLFFFSQRDGSTYGECL</sequence>
<gene>
    <name evidence="2" type="ORF">HJG60_011127</name>
</gene>
<accession>A0A834A3F8</accession>
<keyword evidence="1" id="KW-0812">Transmembrane</keyword>